<dbReference type="SMART" id="SM00283">
    <property type="entry name" value="MA"/>
    <property type="match status" value="1"/>
</dbReference>
<keyword evidence="11" id="KW-0808">Transferase</keyword>
<evidence type="ECO:0000256" key="6">
    <source>
        <dbReference type="ARBA" id="ARBA00029447"/>
    </source>
</evidence>
<evidence type="ECO:0000313" key="11">
    <source>
        <dbReference type="EMBL" id="GGP22686.1"/>
    </source>
</evidence>
<evidence type="ECO:0000256" key="3">
    <source>
        <dbReference type="ARBA" id="ARBA00022989"/>
    </source>
</evidence>
<feature type="domain" description="Methyl-accepting transducer" evidence="9">
    <location>
        <begin position="265"/>
        <end position="501"/>
    </location>
</feature>
<dbReference type="Gene3D" id="6.10.340.10">
    <property type="match status" value="1"/>
</dbReference>
<dbReference type="PROSITE" id="PS50111">
    <property type="entry name" value="CHEMOTAXIS_TRANSDUC_2"/>
    <property type="match status" value="1"/>
</dbReference>
<protein>
    <submittedName>
        <fullName evidence="11">Histidine kinase</fullName>
    </submittedName>
</protein>
<evidence type="ECO:0000256" key="2">
    <source>
        <dbReference type="ARBA" id="ARBA00022692"/>
    </source>
</evidence>
<dbReference type="Pfam" id="PF12729">
    <property type="entry name" value="4HB_MCP_1"/>
    <property type="match status" value="1"/>
</dbReference>
<dbReference type="PANTHER" id="PTHR32089:SF119">
    <property type="entry name" value="METHYL-ACCEPTING CHEMOTAXIS PROTEIN CTPL"/>
    <property type="match status" value="1"/>
</dbReference>
<reference evidence="12" key="1">
    <citation type="journal article" date="2019" name="Int. J. Syst. Evol. Microbiol.">
        <title>The Global Catalogue of Microorganisms (GCM) 10K type strain sequencing project: providing services to taxonomists for standard genome sequencing and annotation.</title>
        <authorList>
            <consortium name="The Broad Institute Genomics Platform"/>
            <consortium name="The Broad Institute Genome Sequencing Center for Infectious Disease"/>
            <person name="Wu L."/>
            <person name="Ma J."/>
        </authorList>
    </citation>
    <scope>NUCLEOTIDE SEQUENCE [LARGE SCALE GENOMIC DNA]</scope>
    <source>
        <strain evidence="12">CGMCC 1.8859</strain>
    </source>
</reference>
<dbReference type="InterPro" id="IPR003660">
    <property type="entry name" value="HAMP_dom"/>
</dbReference>
<dbReference type="Pfam" id="PF00015">
    <property type="entry name" value="MCPsignal"/>
    <property type="match status" value="1"/>
</dbReference>
<keyword evidence="11" id="KW-0418">Kinase</keyword>
<accession>A0ABQ2PBF8</accession>
<evidence type="ECO:0000313" key="12">
    <source>
        <dbReference type="Proteomes" id="UP000637267"/>
    </source>
</evidence>
<keyword evidence="2 8" id="KW-0812">Transmembrane</keyword>
<dbReference type="InterPro" id="IPR024478">
    <property type="entry name" value="HlyB_4HB_MCP"/>
</dbReference>
<dbReference type="SUPFAM" id="SSF58104">
    <property type="entry name" value="Methyl-accepting chemotaxis protein (MCP) signaling domain"/>
    <property type="match status" value="1"/>
</dbReference>
<dbReference type="Proteomes" id="UP000637267">
    <property type="component" value="Unassembled WGS sequence"/>
</dbReference>
<feature type="domain" description="HAMP" evidence="10">
    <location>
        <begin position="207"/>
        <end position="260"/>
    </location>
</feature>
<keyword evidence="5 7" id="KW-0807">Transducer</keyword>
<keyword evidence="12" id="KW-1185">Reference proteome</keyword>
<dbReference type="InterPro" id="IPR004090">
    <property type="entry name" value="Chemotax_Me-accpt_rcpt"/>
</dbReference>
<gene>
    <name evidence="11" type="ORF">GCM10010970_26860</name>
</gene>
<evidence type="ECO:0000256" key="8">
    <source>
        <dbReference type="SAM" id="Phobius"/>
    </source>
</evidence>
<keyword evidence="4 8" id="KW-0472">Membrane</keyword>
<dbReference type="InterPro" id="IPR004089">
    <property type="entry name" value="MCPsignal_dom"/>
</dbReference>
<dbReference type="Gene3D" id="1.10.287.950">
    <property type="entry name" value="Methyl-accepting chemotaxis protein"/>
    <property type="match status" value="1"/>
</dbReference>
<name>A0ABQ2PBF8_9NEIS</name>
<proteinExistence type="inferred from homology"/>
<evidence type="ECO:0000256" key="1">
    <source>
        <dbReference type="ARBA" id="ARBA00004141"/>
    </source>
</evidence>
<dbReference type="SMART" id="SM00304">
    <property type="entry name" value="HAMP"/>
    <property type="match status" value="2"/>
</dbReference>
<comment type="similarity">
    <text evidence="6">Belongs to the methyl-accepting chemotaxis (MCP) protein family.</text>
</comment>
<evidence type="ECO:0000259" key="10">
    <source>
        <dbReference type="PROSITE" id="PS50885"/>
    </source>
</evidence>
<dbReference type="PRINTS" id="PR00260">
    <property type="entry name" value="CHEMTRNSDUCR"/>
</dbReference>
<evidence type="ECO:0000256" key="7">
    <source>
        <dbReference type="PROSITE-ProRule" id="PRU00284"/>
    </source>
</evidence>
<evidence type="ECO:0000259" key="9">
    <source>
        <dbReference type="PROSITE" id="PS50111"/>
    </source>
</evidence>
<comment type="caution">
    <text evidence="11">The sequence shown here is derived from an EMBL/GenBank/DDBJ whole genome shotgun (WGS) entry which is preliminary data.</text>
</comment>
<keyword evidence="3 8" id="KW-1133">Transmembrane helix</keyword>
<feature type="transmembrane region" description="Helical" evidence="8">
    <location>
        <begin position="185"/>
        <end position="206"/>
    </location>
</feature>
<sequence length="539" mass="57326">MKISTRIALLLALAVAGLVIVSVCSFVAFSRLKGNVYDIAENTVPSETLIFRIKSSVGRARLSAVQRLYFEGDQTQRDQRLTEQLAEIDGLFKKYKDDGMISDDQDKAGLDESLAMYNQWSGLARKYAIGVNAAKIAESRKVFQDEAAPLAEKLSTRLDTWSDYNEGLGNAAKDAAYSTIANSRLILTSISVIAILAMLVIGIWLYRSITAQISGLQNLVTGIAQTLDFTRRSHSSSHDEIGRTASAINHLLGTVEDSMQKILSATGEVSTMASSMSGAANAVATSSVQQSDAASNMAAAVQEVTVSINHVSEQARQAADASSRSGALASEGERVIGQTTSDMRSIQRTIEAAADKVGEVQSSSQQVDSVLQVIKEVADQTNLLALNAAIEAARAGDAGRGFAVVADEVRKLAERTASSAIEIRTIVQQMQSTSHDANSQMVNAVEIARGAVERAAQAETSISTIRQSSSTAVELVGQITSAIAEQSAASNVIANQVENVAQMTEHNSESAQSTARSADALQQIVSRLTSEIGRYRLAS</sequence>
<organism evidence="11 12">
    <name type="scientific">Silvimonas iriomotensis</name>
    <dbReference type="NCBI Taxonomy" id="449662"/>
    <lineage>
        <taxon>Bacteria</taxon>
        <taxon>Pseudomonadati</taxon>
        <taxon>Pseudomonadota</taxon>
        <taxon>Betaproteobacteria</taxon>
        <taxon>Neisseriales</taxon>
        <taxon>Chitinibacteraceae</taxon>
        <taxon>Silvimonas</taxon>
    </lineage>
</organism>
<evidence type="ECO:0000256" key="4">
    <source>
        <dbReference type="ARBA" id="ARBA00023136"/>
    </source>
</evidence>
<dbReference type="PANTHER" id="PTHR32089">
    <property type="entry name" value="METHYL-ACCEPTING CHEMOTAXIS PROTEIN MCPB"/>
    <property type="match status" value="1"/>
</dbReference>
<dbReference type="PROSITE" id="PS50885">
    <property type="entry name" value="HAMP"/>
    <property type="match status" value="1"/>
</dbReference>
<comment type="subcellular location">
    <subcellularLocation>
        <location evidence="1">Membrane</location>
        <topology evidence="1">Multi-pass membrane protein</topology>
    </subcellularLocation>
</comment>
<evidence type="ECO:0000256" key="5">
    <source>
        <dbReference type="ARBA" id="ARBA00023224"/>
    </source>
</evidence>
<dbReference type="GO" id="GO:0016301">
    <property type="term" value="F:kinase activity"/>
    <property type="evidence" value="ECO:0007669"/>
    <property type="project" value="UniProtKB-KW"/>
</dbReference>
<dbReference type="RefSeq" id="WP_188704866.1">
    <property type="nucleotide sequence ID" value="NZ_BMLX01000003.1"/>
</dbReference>
<dbReference type="EMBL" id="BMLX01000003">
    <property type="protein sequence ID" value="GGP22686.1"/>
    <property type="molecule type" value="Genomic_DNA"/>
</dbReference>